<keyword evidence="5" id="KW-0560">Oxidoreductase</keyword>
<keyword evidence="2" id="KW-0285">Flavoprotein</keyword>
<name>A0A9W9G809_9EURO</name>
<dbReference type="AlphaFoldDB" id="A0A9W9G809"/>
<keyword evidence="6" id="KW-0503">Monooxygenase</keyword>
<dbReference type="SUPFAM" id="SSF51905">
    <property type="entry name" value="FAD/NAD(P)-binding domain"/>
    <property type="match status" value="1"/>
</dbReference>
<dbReference type="GO" id="GO:0004499">
    <property type="term" value="F:N,N-dimethylaniline monooxygenase activity"/>
    <property type="evidence" value="ECO:0007669"/>
    <property type="project" value="InterPro"/>
</dbReference>
<dbReference type="FunFam" id="3.50.50.60:FF:000228">
    <property type="entry name" value="FAD-containing monooxygenase EthA"/>
    <property type="match status" value="1"/>
</dbReference>
<organism evidence="7 8">
    <name type="scientific">Penicillium angulare</name>
    <dbReference type="NCBI Taxonomy" id="116970"/>
    <lineage>
        <taxon>Eukaryota</taxon>
        <taxon>Fungi</taxon>
        <taxon>Dikarya</taxon>
        <taxon>Ascomycota</taxon>
        <taxon>Pezizomycotina</taxon>
        <taxon>Eurotiomycetes</taxon>
        <taxon>Eurotiomycetidae</taxon>
        <taxon>Eurotiales</taxon>
        <taxon>Aspergillaceae</taxon>
        <taxon>Penicillium</taxon>
    </lineage>
</organism>
<sequence>MENDYGVVIVGAGISGINVAYRLQTQFPNLRYTILEARQKLGGTWDLFNYPGLRSDSDLFTFGFPWHPWTRNNPIALAPDLAEYIDDAATQHGIKEKIQFQHRLLGSDWSSVDNSWSLSVEQDKKPGITTISARFLVFGTGYYDYEKPFQTKIPGIENFQGQVVHPQFWPENLDYTDKKIVIIGSGATAVTLLPSLAEKADVTMLQRSPSYILSVPNKTGSWLTRLLPESIQRRLLRLRYLYATRFLYVFSQAFPNFTKWLIKRKVTRELPKHIPFDPHFNPRYNPWDQRLCLSPDGDFYKSLHSGRARVKTDTIHQVTSSGITLDSGDILDADIIITATGLTILFGGGTSIAIDGVPIVPSERYIWRGTMLQDMPNTAFLFGYINASWTLGADAASVLVCRIMKEMEACGAKAAVPRLGSKEGDSMQKRRMLELTSTYVVKADGVFPKAGDQGPWKPRDNYFADIKFAKSGSLDGLEMLYEGK</sequence>
<evidence type="ECO:0000313" key="7">
    <source>
        <dbReference type="EMBL" id="KAJ5113674.1"/>
    </source>
</evidence>
<dbReference type="InterPro" id="IPR051820">
    <property type="entry name" value="FAD-binding_MO"/>
</dbReference>
<dbReference type="GO" id="GO:0050661">
    <property type="term" value="F:NADP binding"/>
    <property type="evidence" value="ECO:0007669"/>
    <property type="project" value="InterPro"/>
</dbReference>
<dbReference type="Gene3D" id="3.50.50.60">
    <property type="entry name" value="FAD/NAD(P)-binding domain"/>
    <property type="match status" value="1"/>
</dbReference>
<dbReference type="InterPro" id="IPR020946">
    <property type="entry name" value="Flavin_mOase-like"/>
</dbReference>
<evidence type="ECO:0000256" key="1">
    <source>
        <dbReference type="ARBA" id="ARBA00001974"/>
    </source>
</evidence>
<reference evidence="7" key="2">
    <citation type="journal article" date="2023" name="IMA Fungus">
        <title>Comparative genomic study of the Penicillium genus elucidates a diverse pangenome and 15 lateral gene transfer events.</title>
        <authorList>
            <person name="Petersen C."/>
            <person name="Sorensen T."/>
            <person name="Nielsen M.R."/>
            <person name="Sondergaard T.E."/>
            <person name="Sorensen J.L."/>
            <person name="Fitzpatrick D.A."/>
            <person name="Frisvad J.C."/>
            <person name="Nielsen K.L."/>
        </authorList>
    </citation>
    <scope>NUCLEOTIDE SEQUENCE</scope>
    <source>
        <strain evidence="7">IBT 30069</strain>
    </source>
</reference>
<accession>A0A9W9G809</accession>
<evidence type="ECO:0000256" key="5">
    <source>
        <dbReference type="ARBA" id="ARBA00023002"/>
    </source>
</evidence>
<comment type="cofactor">
    <cofactor evidence="1">
        <name>FAD</name>
        <dbReference type="ChEBI" id="CHEBI:57692"/>
    </cofactor>
</comment>
<keyword evidence="8" id="KW-1185">Reference proteome</keyword>
<gene>
    <name evidence="7" type="ORF">N7456_002208</name>
</gene>
<evidence type="ECO:0000256" key="2">
    <source>
        <dbReference type="ARBA" id="ARBA00022630"/>
    </source>
</evidence>
<keyword evidence="3" id="KW-0274">FAD</keyword>
<dbReference type="PANTHER" id="PTHR43872">
    <property type="entry name" value="MONOOXYGENASE, PUTATIVE (AFU_ORTHOLOGUE AFUA_8G02570)-RELATED"/>
    <property type="match status" value="1"/>
</dbReference>
<dbReference type="OrthoDB" id="66881at2759"/>
<dbReference type="Pfam" id="PF00743">
    <property type="entry name" value="FMO-like"/>
    <property type="match status" value="1"/>
</dbReference>
<proteinExistence type="predicted"/>
<dbReference type="EMBL" id="JAPQKH010000002">
    <property type="protein sequence ID" value="KAJ5113674.1"/>
    <property type="molecule type" value="Genomic_DNA"/>
</dbReference>
<evidence type="ECO:0000313" key="8">
    <source>
        <dbReference type="Proteomes" id="UP001149165"/>
    </source>
</evidence>
<dbReference type="PANTHER" id="PTHR43872:SF1">
    <property type="entry name" value="MONOOXYGENASE, PUTATIVE (AFU_ORTHOLOGUE AFUA_8G02570)-RELATED"/>
    <property type="match status" value="1"/>
</dbReference>
<comment type="caution">
    <text evidence="7">The sequence shown here is derived from an EMBL/GenBank/DDBJ whole genome shotgun (WGS) entry which is preliminary data.</text>
</comment>
<reference evidence="7" key="1">
    <citation type="submission" date="2022-11" db="EMBL/GenBank/DDBJ databases">
        <authorList>
            <person name="Petersen C."/>
        </authorList>
    </citation>
    <scope>NUCLEOTIDE SEQUENCE</scope>
    <source>
        <strain evidence="7">IBT 30069</strain>
    </source>
</reference>
<dbReference type="Proteomes" id="UP001149165">
    <property type="component" value="Unassembled WGS sequence"/>
</dbReference>
<evidence type="ECO:0000256" key="6">
    <source>
        <dbReference type="ARBA" id="ARBA00023033"/>
    </source>
</evidence>
<dbReference type="GO" id="GO:0050660">
    <property type="term" value="F:flavin adenine dinucleotide binding"/>
    <property type="evidence" value="ECO:0007669"/>
    <property type="project" value="InterPro"/>
</dbReference>
<protein>
    <submittedName>
        <fullName evidence="7">Uncharacterized protein</fullName>
    </submittedName>
</protein>
<dbReference type="InterPro" id="IPR036188">
    <property type="entry name" value="FAD/NAD-bd_sf"/>
</dbReference>
<evidence type="ECO:0000256" key="3">
    <source>
        <dbReference type="ARBA" id="ARBA00022827"/>
    </source>
</evidence>
<keyword evidence="4" id="KW-0521">NADP</keyword>
<evidence type="ECO:0000256" key="4">
    <source>
        <dbReference type="ARBA" id="ARBA00022857"/>
    </source>
</evidence>